<name>A0A3N4RK69_9ACTN</name>
<dbReference type="Pfam" id="PF13671">
    <property type="entry name" value="AAA_33"/>
    <property type="match status" value="1"/>
</dbReference>
<dbReference type="InterPro" id="IPR027417">
    <property type="entry name" value="P-loop_NTPase"/>
</dbReference>
<dbReference type="EMBL" id="RKQG01000001">
    <property type="protein sequence ID" value="RPE33176.1"/>
    <property type="molecule type" value="Genomic_DNA"/>
</dbReference>
<accession>A0A3N4RK69</accession>
<dbReference type="SUPFAM" id="SSF52540">
    <property type="entry name" value="P-loop containing nucleoside triphosphate hydrolases"/>
    <property type="match status" value="1"/>
</dbReference>
<evidence type="ECO:0000313" key="1">
    <source>
        <dbReference type="EMBL" id="RPE33176.1"/>
    </source>
</evidence>
<dbReference type="RefSeq" id="WP_123817646.1">
    <property type="nucleotide sequence ID" value="NZ_RKQG01000001.1"/>
</dbReference>
<comment type="caution">
    <text evidence="1">The sequence shown here is derived from an EMBL/GenBank/DDBJ whole genome shotgun (WGS) entry which is preliminary data.</text>
</comment>
<keyword evidence="1" id="KW-0808">Transferase</keyword>
<keyword evidence="1" id="KW-0418">Kinase</keyword>
<proteinExistence type="predicted"/>
<dbReference type="Proteomes" id="UP000266906">
    <property type="component" value="Unassembled WGS sequence"/>
</dbReference>
<sequence>MDIGRGPFVTLDGLSASGKTTIAPLVAALLNGVHLTDEVLPSFPRMRAEVDATGILSARFHWWMMANHVKSESARALSQSGRPVVVDSYFPRTIATHRAMGHDCSPEYPNGAFVPDVAVLLEVDERVRQERIRQRAEQGTLSYWHQREEPNVAESSRVYRAFGLVRVDGTGRTPQEVARAIVDIVRPQVPRSRLERSTHHDRN</sequence>
<organism evidence="1 2">
    <name type="scientific">Kitasatospora cineracea</name>
    <dbReference type="NCBI Taxonomy" id="88074"/>
    <lineage>
        <taxon>Bacteria</taxon>
        <taxon>Bacillati</taxon>
        <taxon>Actinomycetota</taxon>
        <taxon>Actinomycetes</taxon>
        <taxon>Kitasatosporales</taxon>
        <taxon>Streptomycetaceae</taxon>
        <taxon>Kitasatospora</taxon>
    </lineage>
</organism>
<dbReference type="AlphaFoldDB" id="A0A3N4RK69"/>
<reference evidence="1 2" key="1">
    <citation type="submission" date="2018-11" db="EMBL/GenBank/DDBJ databases">
        <title>Sequencing the genomes of 1000 actinobacteria strains.</title>
        <authorList>
            <person name="Klenk H.-P."/>
        </authorList>
    </citation>
    <scope>NUCLEOTIDE SEQUENCE [LARGE SCALE GENOMIC DNA]</scope>
    <source>
        <strain evidence="1 2">DSM 44781</strain>
    </source>
</reference>
<evidence type="ECO:0000313" key="2">
    <source>
        <dbReference type="Proteomes" id="UP000266906"/>
    </source>
</evidence>
<gene>
    <name evidence="1" type="ORF">EDD38_1455</name>
</gene>
<protein>
    <submittedName>
        <fullName evidence="1">dTMP kinase</fullName>
    </submittedName>
</protein>
<dbReference type="Gene3D" id="3.40.50.300">
    <property type="entry name" value="P-loop containing nucleotide triphosphate hydrolases"/>
    <property type="match status" value="1"/>
</dbReference>
<keyword evidence="2" id="KW-1185">Reference proteome</keyword>
<dbReference type="GO" id="GO:0016301">
    <property type="term" value="F:kinase activity"/>
    <property type="evidence" value="ECO:0007669"/>
    <property type="project" value="UniProtKB-KW"/>
</dbReference>